<name>A0ABW0PL77_9BURK</name>
<evidence type="ECO:0000313" key="2">
    <source>
        <dbReference type="EMBL" id="MFC5512377.1"/>
    </source>
</evidence>
<gene>
    <name evidence="2" type="ORF">ACFPOU_14730</name>
</gene>
<dbReference type="EMBL" id="JBHSMS010000044">
    <property type="protein sequence ID" value="MFC5512377.1"/>
    <property type="molecule type" value="Genomic_DNA"/>
</dbReference>
<feature type="domain" description="Alpha-L-glutamate ligase-related protein ATP-grasp" evidence="1">
    <location>
        <begin position="82"/>
        <end position="354"/>
    </location>
</feature>
<protein>
    <submittedName>
        <fullName evidence="2">Sugar-transfer associated ATP-grasp domain-containing protein</fullName>
    </submittedName>
</protein>
<comment type="caution">
    <text evidence="2">The sequence shown here is derived from an EMBL/GenBank/DDBJ whole genome shotgun (WGS) entry which is preliminary data.</text>
</comment>
<dbReference type="Pfam" id="PF14397">
    <property type="entry name" value="ATPgrasp_ST"/>
    <property type="match status" value="1"/>
</dbReference>
<dbReference type="InterPro" id="IPR039523">
    <property type="entry name" value="RimK-rel_E_lig_ATP-grasp"/>
</dbReference>
<evidence type="ECO:0000259" key="1">
    <source>
        <dbReference type="Pfam" id="PF14397"/>
    </source>
</evidence>
<evidence type="ECO:0000313" key="3">
    <source>
        <dbReference type="Proteomes" id="UP001596031"/>
    </source>
</evidence>
<organism evidence="2 3">
    <name type="scientific">Massilia jejuensis</name>
    <dbReference type="NCBI Taxonomy" id="648894"/>
    <lineage>
        <taxon>Bacteria</taxon>
        <taxon>Pseudomonadati</taxon>
        <taxon>Pseudomonadota</taxon>
        <taxon>Betaproteobacteria</taxon>
        <taxon>Burkholderiales</taxon>
        <taxon>Oxalobacteraceae</taxon>
        <taxon>Telluria group</taxon>
        <taxon>Massilia</taxon>
    </lineage>
</organism>
<dbReference type="Proteomes" id="UP001596031">
    <property type="component" value="Unassembled WGS sequence"/>
</dbReference>
<dbReference type="SUPFAM" id="SSF56059">
    <property type="entry name" value="Glutathione synthetase ATP-binding domain-like"/>
    <property type="match status" value="1"/>
</dbReference>
<dbReference type="RefSeq" id="WP_379722554.1">
    <property type="nucleotide sequence ID" value="NZ_JBHSMS010000044.1"/>
</dbReference>
<reference evidence="3" key="1">
    <citation type="journal article" date="2019" name="Int. J. Syst. Evol. Microbiol.">
        <title>The Global Catalogue of Microorganisms (GCM) 10K type strain sequencing project: providing services to taxonomists for standard genome sequencing and annotation.</title>
        <authorList>
            <consortium name="The Broad Institute Genomics Platform"/>
            <consortium name="The Broad Institute Genome Sequencing Center for Infectious Disease"/>
            <person name="Wu L."/>
            <person name="Ma J."/>
        </authorList>
    </citation>
    <scope>NUCLEOTIDE SEQUENCE [LARGE SCALE GENOMIC DNA]</scope>
    <source>
        <strain evidence="3">CCUG 38813</strain>
    </source>
</reference>
<accession>A0ABW0PL77</accession>
<proteinExistence type="predicted"/>
<keyword evidence="3" id="KW-1185">Reference proteome</keyword>
<sequence>MKLSKVLDVASQYMRAQRYALSSIRRPSDMHLLWGPLYARTNLGLGAKLFSLYSLADVPKHTWSDYLDNEPLKKRYAAIASKEGCELADNKIKFFEHCSRHAIPTANIVALITRAPAGDSTIPHVLAAADLARVLAPGEYFVKPASGSHGKGAFSLSVTTSSVHWSGGHSGSFDDLRHYCEEALAYTRALIVQPKLSNHHVIKGITQSKGLSTIRVVTIRHRGRIDVIAGAVRIVVGESDVDNFSHGASGNLVAAVDIGTGEMITSIGSKSKTWPAMQDVAVHPGSGAPILGVMLPCWPEVLALVTKAHESIEGLHTVGWDVAILEDGPVIVEANWRYDIDILQVAYKRGFRKVIDEKLDC</sequence>